<name>A0A699YG01_HAELA</name>
<reference evidence="1 2" key="1">
    <citation type="submission" date="2020-02" db="EMBL/GenBank/DDBJ databases">
        <title>Draft genome sequence of Haematococcus lacustris strain NIES-144.</title>
        <authorList>
            <person name="Morimoto D."/>
            <person name="Nakagawa S."/>
            <person name="Yoshida T."/>
            <person name="Sawayama S."/>
        </authorList>
    </citation>
    <scope>NUCLEOTIDE SEQUENCE [LARGE SCALE GENOMIC DNA]</scope>
    <source>
        <strain evidence="1 2">NIES-144</strain>
    </source>
</reference>
<sequence>GLRGIGPFVAERFLDIVKARNQLARLLGYQDFYDYKVTSAEGFGKTRLFEIM</sequence>
<dbReference type="EMBL" id="BLLF01000210">
    <property type="protein sequence ID" value="GFH09110.1"/>
    <property type="molecule type" value="Genomic_DNA"/>
</dbReference>
<gene>
    <name evidence="1" type="ORF">HaLaN_04197</name>
</gene>
<dbReference type="SUPFAM" id="SSF55486">
    <property type="entry name" value="Metalloproteases ('zincins'), catalytic domain"/>
    <property type="match status" value="1"/>
</dbReference>
<evidence type="ECO:0000313" key="1">
    <source>
        <dbReference type="EMBL" id="GFH09110.1"/>
    </source>
</evidence>
<feature type="non-terminal residue" evidence="1">
    <location>
        <position position="1"/>
    </location>
</feature>
<protein>
    <submittedName>
        <fullName evidence="1">Peptidase_M3 domain-containing protein</fullName>
    </submittedName>
</protein>
<organism evidence="1 2">
    <name type="scientific">Haematococcus lacustris</name>
    <name type="common">Green alga</name>
    <name type="synonym">Haematococcus pluvialis</name>
    <dbReference type="NCBI Taxonomy" id="44745"/>
    <lineage>
        <taxon>Eukaryota</taxon>
        <taxon>Viridiplantae</taxon>
        <taxon>Chlorophyta</taxon>
        <taxon>core chlorophytes</taxon>
        <taxon>Chlorophyceae</taxon>
        <taxon>CS clade</taxon>
        <taxon>Chlamydomonadales</taxon>
        <taxon>Haematococcaceae</taxon>
        <taxon>Haematococcus</taxon>
    </lineage>
</organism>
<keyword evidence="2" id="KW-1185">Reference proteome</keyword>
<dbReference type="AlphaFoldDB" id="A0A699YG01"/>
<evidence type="ECO:0000313" key="2">
    <source>
        <dbReference type="Proteomes" id="UP000485058"/>
    </source>
</evidence>
<accession>A0A699YG01</accession>
<dbReference type="Proteomes" id="UP000485058">
    <property type="component" value="Unassembled WGS sequence"/>
</dbReference>
<feature type="non-terminal residue" evidence="1">
    <location>
        <position position="52"/>
    </location>
</feature>
<comment type="caution">
    <text evidence="1">The sequence shown here is derived from an EMBL/GenBank/DDBJ whole genome shotgun (WGS) entry which is preliminary data.</text>
</comment>
<proteinExistence type="predicted"/>